<proteinExistence type="predicted"/>
<name>A0A3N6LW66_NATCH</name>
<dbReference type="InterPro" id="IPR058276">
    <property type="entry name" value="DUF7970"/>
</dbReference>
<dbReference type="OrthoDB" id="324938at2157"/>
<reference evidence="2 3" key="1">
    <citation type="submission" date="2018-10" db="EMBL/GenBank/DDBJ databases">
        <title>Natrarchaeobius chitinivorans gen. nov., sp. nov., and Natrarchaeobius haloalkaliphilus sp. nov., alkaliphilic, chitin-utilizing haloarchaea from hypersaline alkaline lakes.</title>
        <authorList>
            <person name="Sorokin D.Y."/>
            <person name="Elcheninov A.G."/>
            <person name="Kostrikina N.A."/>
            <person name="Bale N.J."/>
            <person name="Sinninghe Damste J.S."/>
            <person name="Khijniak T.V."/>
            <person name="Kublanov I.V."/>
            <person name="Toshchakov S.V."/>
        </authorList>
    </citation>
    <scope>NUCLEOTIDE SEQUENCE [LARGE SCALE GENOMIC DNA]</scope>
    <source>
        <strain evidence="2 3">AArcht4T</strain>
    </source>
</reference>
<sequence>MTSFKSGSGNLDFGDGGSDSSDRSDEDEESATDFTERDSDSGQTKNRKDSDSSGPETEGRSSAEKPPEEYPYFIRRSNVSDERNRRIEIHLREQVHSQESEFRQELATHLDVDDVSKTDAREFALIHAFRNPEAVAELMAEEGYGVFD</sequence>
<organism evidence="2 3">
    <name type="scientific">Natrarchaeobius chitinivorans</name>
    <dbReference type="NCBI Taxonomy" id="1679083"/>
    <lineage>
        <taxon>Archaea</taxon>
        <taxon>Methanobacteriati</taxon>
        <taxon>Methanobacteriota</taxon>
        <taxon>Stenosarchaea group</taxon>
        <taxon>Halobacteria</taxon>
        <taxon>Halobacteriales</taxon>
        <taxon>Natrialbaceae</taxon>
        <taxon>Natrarchaeobius</taxon>
    </lineage>
</organism>
<protein>
    <submittedName>
        <fullName evidence="2">Acyl-CoA dehydrogenase</fullName>
    </submittedName>
</protein>
<feature type="compositionally biased region" description="Low complexity" evidence="1">
    <location>
        <begin position="1"/>
        <end position="13"/>
    </location>
</feature>
<comment type="caution">
    <text evidence="2">The sequence shown here is derived from an EMBL/GenBank/DDBJ whole genome shotgun (WGS) entry which is preliminary data.</text>
</comment>
<dbReference type="Proteomes" id="UP000282323">
    <property type="component" value="Unassembled WGS sequence"/>
</dbReference>
<evidence type="ECO:0000313" key="2">
    <source>
        <dbReference type="EMBL" id="RQG94823.1"/>
    </source>
</evidence>
<dbReference type="Pfam" id="PF25925">
    <property type="entry name" value="DUF7970"/>
    <property type="match status" value="1"/>
</dbReference>
<accession>A0A3N6LW66</accession>
<feature type="compositionally biased region" description="Basic and acidic residues" evidence="1">
    <location>
        <begin position="34"/>
        <end position="68"/>
    </location>
</feature>
<keyword evidence="3" id="KW-1185">Reference proteome</keyword>
<dbReference type="EMBL" id="REGA01000007">
    <property type="protein sequence ID" value="RQG94823.1"/>
    <property type="molecule type" value="Genomic_DNA"/>
</dbReference>
<gene>
    <name evidence="2" type="ORF">EA473_09995</name>
</gene>
<feature type="region of interest" description="Disordered" evidence="1">
    <location>
        <begin position="1"/>
        <end position="79"/>
    </location>
</feature>
<dbReference type="RefSeq" id="WP_124195483.1">
    <property type="nucleotide sequence ID" value="NZ_REGA01000007.1"/>
</dbReference>
<dbReference type="AlphaFoldDB" id="A0A3N6LW66"/>
<evidence type="ECO:0000313" key="3">
    <source>
        <dbReference type="Proteomes" id="UP000282323"/>
    </source>
</evidence>
<evidence type="ECO:0000256" key="1">
    <source>
        <dbReference type="SAM" id="MobiDB-lite"/>
    </source>
</evidence>